<evidence type="ECO:0000256" key="1">
    <source>
        <dbReference type="SAM" id="MobiDB-lite"/>
    </source>
</evidence>
<name>A0A9Q1FJA3_SYNKA</name>
<keyword evidence="3" id="KW-1185">Reference proteome</keyword>
<evidence type="ECO:0000313" key="2">
    <source>
        <dbReference type="EMBL" id="KAJ8359754.1"/>
    </source>
</evidence>
<evidence type="ECO:0000313" key="3">
    <source>
        <dbReference type="Proteomes" id="UP001152622"/>
    </source>
</evidence>
<feature type="region of interest" description="Disordered" evidence="1">
    <location>
        <begin position="57"/>
        <end position="78"/>
    </location>
</feature>
<organism evidence="2 3">
    <name type="scientific">Synaphobranchus kaupii</name>
    <name type="common">Kaup's arrowtooth eel</name>
    <dbReference type="NCBI Taxonomy" id="118154"/>
    <lineage>
        <taxon>Eukaryota</taxon>
        <taxon>Metazoa</taxon>
        <taxon>Chordata</taxon>
        <taxon>Craniata</taxon>
        <taxon>Vertebrata</taxon>
        <taxon>Euteleostomi</taxon>
        <taxon>Actinopterygii</taxon>
        <taxon>Neopterygii</taxon>
        <taxon>Teleostei</taxon>
        <taxon>Anguilliformes</taxon>
        <taxon>Synaphobranchidae</taxon>
        <taxon>Synaphobranchus</taxon>
    </lineage>
</organism>
<comment type="caution">
    <text evidence="2">The sequence shown here is derived from an EMBL/GenBank/DDBJ whole genome shotgun (WGS) entry which is preliminary data.</text>
</comment>
<dbReference type="Proteomes" id="UP001152622">
    <property type="component" value="Chromosome 5"/>
</dbReference>
<proteinExistence type="predicted"/>
<gene>
    <name evidence="2" type="ORF">SKAU_G00162790</name>
</gene>
<dbReference type="AlphaFoldDB" id="A0A9Q1FJA3"/>
<sequence length="98" mass="10806">MRMGTQTGCDSFASATPCSPDNHRRPDRFRLLTPPLSCSELHTISFDQRLDRRLQRVSAGETPSSYKLSGTITAKDKPALHNRRGALAGPVKVKAKQN</sequence>
<reference evidence="2" key="1">
    <citation type="journal article" date="2023" name="Science">
        <title>Genome structures resolve the early diversification of teleost fishes.</title>
        <authorList>
            <person name="Parey E."/>
            <person name="Louis A."/>
            <person name="Montfort J."/>
            <person name="Bouchez O."/>
            <person name="Roques C."/>
            <person name="Iampietro C."/>
            <person name="Lluch J."/>
            <person name="Castinel A."/>
            <person name="Donnadieu C."/>
            <person name="Desvignes T."/>
            <person name="Floi Bucao C."/>
            <person name="Jouanno E."/>
            <person name="Wen M."/>
            <person name="Mejri S."/>
            <person name="Dirks R."/>
            <person name="Jansen H."/>
            <person name="Henkel C."/>
            <person name="Chen W.J."/>
            <person name="Zahm M."/>
            <person name="Cabau C."/>
            <person name="Klopp C."/>
            <person name="Thompson A.W."/>
            <person name="Robinson-Rechavi M."/>
            <person name="Braasch I."/>
            <person name="Lecointre G."/>
            <person name="Bobe J."/>
            <person name="Postlethwait J.H."/>
            <person name="Berthelot C."/>
            <person name="Roest Crollius H."/>
            <person name="Guiguen Y."/>
        </authorList>
    </citation>
    <scope>NUCLEOTIDE SEQUENCE</scope>
    <source>
        <strain evidence="2">WJC10195</strain>
    </source>
</reference>
<protein>
    <submittedName>
        <fullName evidence="2">Uncharacterized protein</fullName>
    </submittedName>
</protein>
<feature type="region of interest" description="Disordered" evidence="1">
    <location>
        <begin position="1"/>
        <end position="26"/>
    </location>
</feature>
<dbReference type="EMBL" id="JAINUF010000005">
    <property type="protein sequence ID" value="KAJ8359754.1"/>
    <property type="molecule type" value="Genomic_DNA"/>
</dbReference>
<feature type="compositionally biased region" description="Polar residues" evidence="1">
    <location>
        <begin position="1"/>
        <end position="19"/>
    </location>
</feature>
<accession>A0A9Q1FJA3</accession>
<feature type="compositionally biased region" description="Polar residues" evidence="1">
    <location>
        <begin position="61"/>
        <end position="72"/>
    </location>
</feature>